<keyword evidence="1" id="KW-1185">Reference proteome</keyword>
<evidence type="ECO:0000313" key="1">
    <source>
        <dbReference type="Proteomes" id="UP000887565"/>
    </source>
</evidence>
<dbReference type="AlphaFoldDB" id="A0A915IN61"/>
<dbReference type="WBParaSite" id="nRc.2.0.1.t14878-RA">
    <property type="protein sequence ID" value="nRc.2.0.1.t14878-RA"/>
    <property type="gene ID" value="nRc.2.0.1.g14878"/>
</dbReference>
<reference evidence="2" key="1">
    <citation type="submission" date="2022-11" db="UniProtKB">
        <authorList>
            <consortium name="WormBaseParasite"/>
        </authorList>
    </citation>
    <scope>IDENTIFICATION</scope>
</reference>
<name>A0A915IN61_ROMCU</name>
<organism evidence="1 2">
    <name type="scientific">Romanomermis culicivorax</name>
    <name type="common">Nematode worm</name>
    <dbReference type="NCBI Taxonomy" id="13658"/>
    <lineage>
        <taxon>Eukaryota</taxon>
        <taxon>Metazoa</taxon>
        <taxon>Ecdysozoa</taxon>
        <taxon>Nematoda</taxon>
        <taxon>Enoplea</taxon>
        <taxon>Dorylaimia</taxon>
        <taxon>Mermithida</taxon>
        <taxon>Mermithoidea</taxon>
        <taxon>Mermithidae</taxon>
        <taxon>Romanomermis</taxon>
    </lineage>
</organism>
<dbReference type="Proteomes" id="UP000887565">
    <property type="component" value="Unplaced"/>
</dbReference>
<accession>A0A915IN61</accession>
<protein>
    <submittedName>
        <fullName evidence="2">Uncharacterized protein</fullName>
    </submittedName>
</protein>
<evidence type="ECO:0000313" key="2">
    <source>
        <dbReference type="WBParaSite" id="nRc.2.0.1.t14878-RA"/>
    </source>
</evidence>
<sequence length="310" mass="36039">MRKLIRKAPARINLFKERTDSLPLPPDAIVTRWETWIQTGVFYCNNYNKIVDFVNALPDENTAASVKVAKKLVENNILKNELVNVATFSVLAEVIQKLEKRGWSKDEQFTMMFLDGFENDENKDWVNKAFTRHAPPDLWAPLHVCPTLKNLAKEWMQLVLHTTKISYPGTCLSVTPDGSERCQNLLIDVFYNLTVWRKANLLECKNLKIFRRLSGYDPCPKFSFGFVHFTTRDFKGYGFVGFRGEQQILPAFVRRFNFLFVSRHESVSRIDAVADFRLIDVSVRVGRGWHPTRTQRRLCQSFRRADVENP</sequence>
<proteinExistence type="predicted"/>